<evidence type="ECO:0000313" key="14">
    <source>
        <dbReference type="Proteomes" id="UP000325743"/>
    </source>
</evidence>
<evidence type="ECO:0000256" key="1">
    <source>
        <dbReference type="ARBA" id="ARBA00004571"/>
    </source>
</evidence>
<keyword evidence="13" id="KW-0614">Plasmid</keyword>
<dbReference type="Pfam" id="PF13609">
    <property type="entry name" value="Porin_4"/>
    <property type="match status" value="1"/>
</dbReference>
<evidence type="ECO:0000256" key="6">
    <source>
        <dbReference type="ARBA" id="ARBA00022729"/>
    </source>
</evidence>
<name>A0A5P3VSM5_9BURK</name>
<keyword evidence="9" id="KW-0472">Membrane</keyword>
<dbReference type="GO" id="GO:0006811">
    <property type="term" value="P:monoatomic ion transport"/>
    <property type="evidence" value="ECO:0007669"/>
    <property type="project" value="UniProtKB-KW"/>
</dbReference>
<organism evidence="13 14">
    <name type="scientific">Cupriavidus oxalaticus</name>
    <dbReference type="NCBI Taxonomy" id="96344"/>
    <lineage>
        <taxon>Bacteria</taxon>
        <taxon>Pseudomonadati</taxon>
        <taxon>Pseudomonadota</taxon>
        <taxon>Betaproteobacteria</taxon>
        <taxon>Burkholderiales</taxon>
        <taxon>Burkholderiaceae</taxon>
        <taxon>Cupriavidus</taxon>
    </lineage>
</organism>
<feature type="signal peptide" evidence="11">
    <location>
        <begin position="1"/>
        <end position="20"/>
    </location>
</feature>
<geneLocation type="plasmid" evidence="13">
    <name>unnamed1</name>
</geneLocation>
<dbReference type="GO" id="GO:0046930">
    <property type="term" value="C:pore complex"/>
    <property type="evidence" value="ECO:0007669"/>
    <property type="project" value="UniProtKB-KW"/>
</dbReference>
<evidence type="ECO:0000256" key="3">
    <source>
        <dbReference type="ARBA" id="ARBA00022448"/>
    </source>
</evidence>
<dbReference type="InterPro" id="IPR050298">
    <property type="entry name" value="Gram-neg_bact_OMP"/>
</dbReference>
<keyword evidence="4" id="KW-1134">Transmembrane beta strand</keyword>
<sequence>MKRTLAALSVATCLASPVLAQSSVTIYGVLDAPVEYVNRVARGAPTIVNNQLVSQPGGKRFAMSGAGLSSPRWGLRGQEDLGSGLSAVFVLEGGFGVDSGVSTSSRLFGRQAYVGLKSPYGRLTFGRQYTSIFEGLSNFTPTRYAVLYEPIAWQLGVNYRSDNTVKYLGTFGALTAAAHYTFGAGTGVLGSTALAGGGSGESPGNSRDNSGYGGSLTYLGGKFGATLVYDEWRPAITAGQSGTVRKFGGAVSYEIGPVKTSAGYRWNRSSFANGNTFVRDDYWWAGFSYHVTPPLSLSLAYYYADVKEARLNATAPAVEPANPWQVTFIADYDLSKRTDVYLTTAYARNAGLNFDSSPISFATGYFPTAGQKGMYGVAVGVRHKF</sequence>
<keyword evidence="6 11" id="KW-0732">Signal</keyword>
<dbReference type="GO" id="GO:0009279">
    <property type="term" value="C:cell outer membrane"/>
    <property type="evidence" value="ECO:0007669"/>
    <property type="project" value="UniProtKB-SubCell"/>
</dbReference>
<keyword evidence="10" id="KW-0998">Cell outer membrane</keyword>
<keyword evidence="8" id="KW-0626">Porin</keyword>
<dbReference type="CDD" id="cd00342">
    <property type="entry name" value="gram_neg_porins"/>
    <property type="match status" value="1"/>
</dbReference>
<dbReference type="PANTHER" id="PTHR34501">
    <property type="entry name" value="PROTEIN YDDL-RELATED"/>
    <property type="match status" value="1"/>
</dbReference>
<dbReference type="InterPro" id="IPR033900">
    <property type="entry name" value="Gram_neg_porin_domain"/>
</dbReference>
<evidence type="ECO:0000256" key="8">
    <source>
        <dbReference type="ARBA" id="ARBA00023114"/>
    </source>
</evidence>
<evidence type="ECO:0000259" key="12">
    <source>
        <dbReference type="Pfam" id="PF13609"/>
    </source>
</evidence>
<keyword evidence="3" id="KW-0813">Transport</keyword>
<dbReference type="SUPFAM" id="SSF56935">
    <property type="entry name" value="Porins"/>
    <property type="match status" value="1"/>
</dbReference>
<dbReference type="AlphaFoldDB" id="A0A5P3VSM5"/>
<gene>
    <name evidence="13" type="ORF">D2917_32690</name>
</gene>
<dbReference type="InterPro" id="IPR023614">
    <property type="entry name" value="Porin_dom_sf"/>
</dbReference>
<protein>
    <submittedName>
        <fullName evidence="13">Porin</fullName>
    </submittedName>
</protein>
<dbReference type="GO" id="GO:0015288">
    <property type="term" value="F:porin activity"/>
    <property type="evidence" value="ECO:0007669"/>
    <property type="project" value="UniProtKB-KW"/>
</dbReference>
<proteinExistence type="predicted"/>
<comment type="subunit">
    <text evidence="2">Homotrimer.</text>
</comment>
<evidence type="ECO:0000256" key="2">
    <source>
        <dbReference type="ARBA" id="ARBA00011233"/>
    </source>
</evidence>
<comment type="subcellular location">
    <subcellularLocation>
        <location evidence="1">Cell outer membrane</location>
        <topology evidence="1">Multi-pass membrane protein</topology>
    </subcellularLocation>
</comment>
<evidence type="ECO:0000256" key="9">
    <source>
        <dbReference type="ARBA" id="ARBA00023136"/>
    </source>
</evidence>
<feature type="chain" id="PRO_5024981485" evidence="11">
    <location>
        <begin position="21"/>
        <end position="385"/>
    </location>
</feature>
<evidence type="ECO:0000313" key="13">
    <source>
        <dbReference type="EMBL" id="QEZ49008.1"/>
    </source>
</evidence>
<dbReference type="Proteomes" id="UP000325743">
    <property type="component" value="Plasmid unnamed1"/>
</dbReference>
<dbReference type="Gene3D" id="2.40.160.10">
    <property type="entry name" value="Porin"/>
    <property type="match status" value="1"/>
</dbReference>
<evidence type="ECO:0000256" key="10">
    <source>
        <dbReference type="ARBA" id="ARBA00023237"/>
    </source>
</evidence>
<feature type="domain" description="Porin" evidence="12">
    <location>
        <begin position="7"/>
        <end position="350"/>
    </location>
</feature>
<keyword evidence="5" id="KW-0812">Transmembrane</keyword>
<evidence type="ECO:0000256" key="5">
    <source>
        <dbReference type="ARBA" id="ARBA00022692"/>
    </source>
</evidence>
<reference evidence="13 14" key="1">
    <citation type="submission" date="2018-09" db="EMBL/GenBank/DDBJ databases">
        <title>Complete genome sequence of Cupriavidus oxalaticus T2, a bacterium capable of phenol tolerance and degradation.</title>
        <authorList>
            <person name="Yan J."/>
        </authorList>
    </citation>
    <scope>NUCLEOTIDE SEQUENCE [LARGE SCALE GENOMIC DNA]</scope>
    <source>
        <strain evidence="13 14">T2</strain>
        <plasmid evidence="13 14">unnamed1</plasmid>
    </source>
</reference>
<keyword evidence="7" id="KW-0406">Ion transport</keyword>
<evidence type="ECO:0000256" key="11">
    <source>
        <dbReference type="SAM" id="SignalP"/>
    </source>
</evidence>
<accession>A0A5P3VSM5</accession>
<evidence type="ECO:0000256" key="7">
    <source>
        <dbReference type="ARBA" id="ARBA00023065"/>
    </source>
</evidence>
<evidence type="ECO:0000256" key="4">
    <source>
        <dbReference type="ARBA" id="ARBA00022452"/>
    </source>
</evidence>
<dbReference type="PANTHER" id="PTHR34501:SF9">
    <property type="entry name" value="MAJOR OUTER MEMBRANE PROTEIN P.IA"/>
    <property type="match status" value="1"/>
</dbReference>
<dbReference type="EMBL" id="CP032520">
    <property type="protein sequence ID" value="QEZ49008.1"/>
    <property type="molecule type" value="Genomic_DNA"/>
</dbReference>
<dbReference type="RefSeq" id="WP_151073240.1">
    <property type="nucleotide sequence ID" value="NZ_CP032520.1"/>
</dbReference>